<name>A0A6C0HJV5_9ZZZZ</name>
<dbReference type="GO" id="GO:0004534">
    <property type="term" value="F:5'-3' RNA exonuclease activity"/>
    <property type="evidence" value="ECO:0007669"/>
    <property type="project" value="TreeGrafter"/>
</dbReference>
<protein>
    <recommendedName>
        <fullName evidence="2">Xrn1 N-terminal domain-containing protein</fullName>
    </recommendedName>
</protein>
<dbReference type="GO" id="GO:0005634">
    <property type="term" value="C:nucleus"/>
    <property type="evidence" value="ECO:0007669"/>
    <property type="project" value="TreeGrafter"/>
</dbReference>
<proteinExistence type="inferred from homology"/>
<dbReference type="GO" id="GO:0000956">
    <property type="term" value="P:nuclear-transcribed mRNA catabolic process"/>
    <property type="evidence" value="ECO:0007669"/>
    <property type="project" value="TreeGrafter"/>
</dbReference>
<accession>A0A6C0HJV5</accession>
<reference evidence="3" key="1">
    <citation type="journal article" date="2020" name="Nature">
        <title>Giant virus diversity and host interactions through global metagenomics.</title>
        <authorList>
            <person name="Schulz F."/>
            <person name="Roux S."/>
            <person name="Paez-Espino D."/>
            <person name="Jungbluth S."/>
            <person name="Walsh D.A."/>
            <person name="Denef V.J."/>
            <person name="McMahon K.D."/>
            <person name="Konstantinidis K.T."/>
            <person name="Eloe-Fadrosh E.A."/>
            <person name="Kyrpides N.C."/>
            <person name="Woyke T."/>
        </authorList>
    </citation>
    <scope>NUCLEOTIDE SEQUENCE</scope>
    <source>
        <strain evidence="3">GVMAG-M-3300023184-135</strain>
    </source>
</reference>
<dbReference type="EMBL" id="MN739976">
    <property type="protein sequence ID" value="QHT80928.1"/>
    <property type="molecule type" value="Genomic_DNA"/>
</dbReference>
<comment type="similarity">
    <text evidence="1">Belongs to the 5'-3' exonuclease family.</text>
</comment>
<dbReference type="Pfam" id="PF03159">
    <property type="entry name" value="XRN_N"/>
    <property type="match status" value="1"/>
</dbReference>
<feature type="domain" description="Xrn1 N-terminal" evidence="2">
    <location>
        <begin position="1"/>
        <end position="175"/>
    </location>
</feature>
<evidence type="ECO:0000259" key="2">
    <source>
        <dbReference type="Pfam" id="PF03159"/>
    </source>
</evidence>
<dbReference type="InterPro" id="IPR004859">
    <property type="entry name" value="Xrn1_N"/>
</dbReference>
<dbReference type="AlphaFoldDB" id="A0A6C0HJV5"/>
<dbReference type="GO" id="GO:0003723">
    <property type="term" value="F:RNA binding"/>
    <property type="evidence" value="ECO:0007669"/>
    <property type="project" value="TreeGrafter"/>
</dbReference>
<dbReference type="PANTHER" id="PTHR12341">
    <property type="entry name" value="5'-&gt;3' EXORIBONUCLEASE"/>
    <property type="match status" value="1"/>
</dbReference>
<dbReference type="Gene3D" id="3.40.50.12390">
    <property type="match status" value="1"/>
</dbReference>
<organism evidence="3">
    <name type="scientific">viral metagenome</name>
    <dbReference type="NCBI Taxonomy" id="1070528"/>
    <lineage>
        <taxon>unclassified sequences</taxon>
        <taxon>metagenomes</taxon>
        <taxon>organismal metagenomes</taxon>
    </lineage>
</organism>
<evidence type="ECO:0000256" key="1">
    <source>
        <dbReference type="ARBA" id="ARBA00038299"/>
    </source>
</evidence>
<dbReference type="PANTHER" id="PTHR12341:SF7">
    <property type="entry name" value="5'-3' EXORIBONUCLEASE 1"/>
    <property type="match status" value="1"/>
</dbReference>
<evidence type="ECO:0000313" key="3">
    <source>
        <dbReference type="EMBL" id="QHT80928.1"/>
    </source>
</evidence>
<dbReference type="InterPro" id="IPR027073">
    <property type="entry name" value="5_3_exoribonuclease"/>
</dbReference>
<sequence>MGIPYYFASLIRKHPRIAQRVRSKVHTAFLGIDFNCLIHNYLDDARPIESVLEAIQMILRDVCSADRVFIAMDGLVPYAKIVQQRYRRFRKSTAEVAPAFDRHQISPGTPYMRDLAAAVRAKFPEIEVSCTAEPGEGEHKIFQKMKKGEETVIYGLDADLILLSLPHPTVCLLRENPDFQIKASGFSLLSIRELAKVLPMPVAQYVAMCVLCFGNDFMPSLGMFSLREGGHERALDLYKQSGNPDMLTPAGRAHFLNFARAVEQGVYKEHHEKHPAIISSDMKHFEARYVSHILDGPIDMSAVVRDFWKCFHWTMIYFTTNRAPDWNYVYSYPEAPLVSHILRFPEEMPRFGSEDPAFTVTRQLQFILPSASLRTAKKRVLFPDELYDEDSDTRIPWMRKFAWESDPRISLPLFSALFSAPLSADCGVRQFCLLPPASEKIPLPVQ</sequence>